<dbReference type="PANTHER" id="PTHR23227">
    <property type="entry name" value="BUCENTAUR RELATED"/>
    <property type="match status" value="1"/>
</dbReference>
<keyword evidence="2" id="KW-1185">Reference proteome</keyword>
<name>A0A8K0KXV1_LADFU</name>
<dbReference type="SUPFAM" id="SSF56219">
    <property type="entry name" value="DNase I-like"/>
    <property type="match status" value="1"/>
</dbReference>
<sequence length="120" mass="13976">MNEYVLSRSRFFNVTFVCVYAPTEDAEEEKKDTIYGQLENEMDNISRQDVKIVLGNFNAKVGKEEAYRETTGKESLRDVTNDNGQRMIDFAMENGMVVKSTWFQKKHKKGNVVLTRWSYS</sequence>
<dbReference type="EMBL" id="KZ310699">
    <property type="protein sequence ID" value="KAG8240013.1"/>
    <property type="molecule type" value="Genomic_DNA"/>
</dbReference>
<proteinExistence type="predicted"/>
<reference evidence="1" key="1">
    <citation type="submission" date="2013-04" db="EMBL/GenBank/DDBJ databases">
        <authorList>
            <person name="Qu J."/>
            <person name="Murali S.C."/>
            <person name="Bandaranaike D."/>
            <person name="Bellair M."/>
            <person name="Blankenburg K."/>
            <person name="Chao H."/>
            <person name="Dinh H."/>
            <person name="Doddapaneni H."/>
            <person name="Downs B."/>
            <person name="Dugan-Rocha S."/>
            <person name="Elkadiri S."/>
            <person name="Gnanaolivu R.D."/>
            <person name="Hernandez B."/>
            <person name="Javaid M."/>
            <person name="Jayaseelan J.C."/>
            <person name="Lee S."/>
            <person name="Li M."/>
            <person name="Ming W."/>
            <person name="Munidasa M."/>
            <person name="Muniz J."/>
            <person name="Nguyen L."/>
            <person name="Ongeri F."/>
            <person name="Osuji N."/>
            <person name="Pu L.-L."/>
            <person name="Puazo M."/>
            <person name="Qu C."/>
            <person name="Quiroz J."/>
            <person name="Raj R."/>
            <person name="Weissenberger G."/>
            <person name="Xin Y."/>
            <person name="Zou X."/>
            <person name="Han Y."/>
            <person name="Richards S."/>
            <person name="Worley K."/>
            <person name="Muzny D."/>
            <person name="Gibbs R."/>
        </authorList>
    </citation>
    <scope>NUCLEOTIDE SEQUENCE</scope>
    <source>
        <strain evidence="1">Sampled in the wild</strain>
    </source>
</reference>
<dbReference type="PANTHER" id="PTHR23227:SF84">
    <property type="entry name" value="ENDONUCLEASE_EXONUCLEASE_PHOSPHATASE DOMAIN-CONTAINING PROTEIN"/>
    <property type="match status" value="1"/>
</dbReference>
<evidence type="ECO:0008006" key="3">
    <source>
        <dbReference type="Google" id="ProtNLM"/>
    </source>
</evidence>
<organism evidence="1 2">
    <name type="scientific">Ladona fulva</name>
    <name type="common">Scarce chaser dragonfly</name>
    <name type="synonym">Libellula fulva</name>
    <dbReference type="NCBI Taxonomy" id="123851"/>
    <lineage>
        <taxon>Eukaryota</taxon>
        <taxon>Metazoa</taxon>
        <taxon>Ecdysozoa</taxon>
        <taxon>Arthropoda</taxon>
        <taxon>Hexapoda</taxon>
        <taxon>Insecta</taxon>
        <taxon>Pterygota</taxon>
        <taxon>Palaeoptera</taxon>
        <taxon>Odonata</taxon>
        <taxon>Epiprocta</taxon>
        <taxon>Anisoptera</taxon>
        <taxon>Libelluloidea</taxon>
        <taxon>Libellulidae</taxon>
        <taxon>Ladona</taxon>
    </lineage>
</organism>
<accession>A0A8K0KXV1</accession>
<comment type="caution">
    <text evidence="1">The sequence shown here is derived from an EMBL/GenBank/DDBJ whole genome shotgun (WGS) entry which is preliminary data.</text>
</comment>
<dbReference type="OrthoDB" id="8193560at2759"/>
<dbReference type="Proteomes" id="UP000792457">
    <property type="component" value="Unassembled WGS sequence"/>
</dbReference>
<dbReference type="Gene3D" id="3.60.10.10">
    <property type="entry name" value="Endonuclease/exonuclease/phosphatase"/>
    <property type="match status" value="1"/>
</dbReference>
<evidence type="ECO:0000313" key="2">
    <source>
        <dbReference type="Proteomes" id="UP000792457"/>
    </source>
</evidence>
<evidence type="ECO:0000313" key="1">
    <source>
        <dbReference type="EMBL" id="KAG8240013.1"/>
    </source>
</evidence>
<dbReference type="AlphaFoldDB" id="A0A8K0KXV1"/>
<gene>
    <name evidence="1" type="ORF">J437_LFUL017748</name>
</gene>
<protein>
    <recommendedName>
        <fullName evidence="3">Craniofacial development protein 2-like</fullName>
    </recommendedName>
</protein>
<dbReference type="InterPro" id="IPR027124">
    <property type="entry name" value="Swc5/CFDP1/2"/>
</dbReference>
<reference evidence="1" key="2">
    <citation type="submission" date="2017-10" db="EMBL/GenBank/DDBJ databases">
        <title>Ladona fulva Genome sequencing and assembly.</title>
        <authorList>
            <person name="Murali S."/>
            <person name="Richards S."/>
            <person name="Bandaranaike D."/>
            <person name="Bellair M."/>
            <person name="Blankenburg K."/>
            <person name="Chao H."/>
            <person name="Dinh H."/>
            <person name="Doddapaneni H."/>
            <person name="Dugan-Rocha S."/>
            <person name="Elkadiri S."/>
            <person name="Gnanaolivu R."/>
            <person name="Hernandez B."/>
            <person name="Skinner E."/>
            <person name="Javaid M."/>
            <person name="Lee S."/>
            <person name="Li M."/>
            <person name="Ming W."/>
            <person name="Munidasa M."/>
            <person name="Muniz J."/>
            <person name="Nguyen L."/>
            <person name="Hughes D."/>
            <person name="Osuji N."/>
            <person name="Pu L.-L."/>
            <person name="Puazo M."/>
            <person name="Qu C."/>
            <person name="Quiroz J."/>
            <person name="Raj R."/>
            <person name="Weissenberger G."/>
            <person name="Xin Y."/>
            <person name="Zou X."/>
            <person name="Han Y."/>
            <person name="Worley K."/>
            <person name="Muzny D."/>
            <person name="Gibbs R."/>
        </authorList>
    </citation>
    <scope>NUCLEOTIDE SEQUENCE</scope>
    <source>
        <strain evidence="1">Sampled in the wild</strain>
    </source>
</reference>
<dbReference type="InterPro" id="IPR036691">
    <property type="entry name" value="Endo/exonu/phosph_ase_sf"/>
</dbReference>